<evidence type="ECO:0000256" key="2">
    <source>
        <dbReference type="ARBA" id="ARBA00004251"/>
    </source>
</evidence>
<keyword evidence="10 12" id="KW-0472">Membrane</keyword>
<evidence type="ECO:0000259" key="15">
    <source>
        <dbReference type="Pfam" id="PF25294"/>
    </source>
</evidence>
<keyword evidence="5" id="KW-0165">Cleavage on pair of basic residues</keyword>
<reference evidence="16" key="2">
    <citation type="journal article" date="2023" name="BMC Genomics">
        <title>Pest status, molecular evolution, and epigenetic factors derived from the genome assembly of Frankliniella fusca, a thysanopteran phytovirus vector.</title>
        <authorList>
            <person name="Catto M.A."/>
            <person name="Labadie P.E."/>
            <person name="Jacobson A.L."/>
            <person name="Kennedy G.G."/>
            <person name="Srinivasan R."/>
            <person name="Hunt B.G."/>
        </authorList>
    </citation>
    <scope>NUCLEOTIDE SEQUENCE</scope>
    <source>
        <strain evidence="16">PL_HMW_Pooled</strain>
    </source>
</reference>
<name>A0AAE1GW58_9NEOP</name>
<evidence type="ECO:0000256" key="5">
    <source>
        <dbReference type="ARBA" id="ARBA00022685"/>
    </source>
</evidence>
<evidence type="ECO:0000256" key="11">
    <source>
        <dbReference type="ARBA" id="ARBA00023170"/>
    </source>
</evidence>
<dbReference type="GO" id="GO:0030177">
    <property type="term" value="P:positive regulation of Wnt signaling pathway"/>
    <property type="evidence" value="ECO:0007669"/>
    <property type="project" value="TreeGrafter"/>
</dbReference>
<dbReference type="PANTHER" id="PTHR13351">
    <property type="entry name" value="RENIN RECEPTOR"/>
    <property type="match status" value="1"/>
</dbReference>
<comment type="subcellular location">
    <subcellularLocation>
        <location evidence="2">Cell membrane</location>
        <topology evidence="2">Single-pass type I membrane protein</topology>
    </subcellularLocation>
    <subcellularLocation>
        <location evidence="1">Endoplasmic reticulum membrane</location>
        <topology evidence="1">Single-pass type I membrane protein</topology>
    </subcellularLocation>
    <subcellularLocation>
        <location evidence="3">Vesicle</location>
    </subcellularLocation>
</comment>
<evidence type="ECO:0000313" key="16">
    <source>
        <dbReference type="EMBL" id="KAK3910436.1"/>
    </source>
</evidence>
<feature type="signal peptide" evidence="13">
    <location>
        <begin position="1"/>
        <end position="29"/>
    </location>
</feature>
<keyword evidence="11" id="KW-0675">Receptor</keyword>
<dbReference type="InterPro" id="IPR012493">
    <property type="entry name" value="Renin_rcpt"/>
</dbReference>
<comment type="caution">
    <text evidence="16">The sequence shown here is derived from an EMBL/GenBank/DDBJ whole genome shotgun (WGS) entry which is preliminary data.</text>
</comment>
<evidence type="ECO:0000313" key="17">
    <source>
        <dbReference type="Proteomes" id="UP001219518"/>
    </source>
</evidence>
<feature type="domain" description="Renin receptor-like C-terminal transmembrane spanning segment" evidence="14">
    <location>
        <begin position="285"/>
        <end position="344"/>
    </location>
</feature>
<keyword evidence="8" id="KW-0256">Endoplasmic reticulum</keyword>
<evidence type="ECO:0000256" key="1">
    <source>
        <dbReference type="ARBA" id="ARBA00004115"/>
    </source>
</evidence>
<dbReference type="GO" id="GO:0031982">
    <property type="term" value="C:vesicle"/>
    <property type="evidence" value="ECO:0007669"/>
    <property type="project" value="UniProtKB-SubCell"/>
</dbReference>
<organism evidence="16 17">
    <name type="scientific">Frankliniella fusca</name>
    <dbReference type="NCBI Taxonomy" id="407009"/>
    <lineage>
        <taxon>Eukaryota</taxon>
        <taxon>Metazoa</taxon>
        <taxon>Ecdysozoa</taxon>
        <taxon>Arthropoda</taxon>
        <taxon>Hexapoda</taxon>
        <taxon>Insecta</taxon>
        <taxon>Pterygota</taxon>
        <taxon>Neoptera</taxon>
        <taxon>Paraneoptera</taxon>
        <taxon>Thysanoptera</taxon>
        <taxon>Terebrantia</taxon>
        <taxon>Thripoidea</taxon>
        <taxon>Thripidae</taxon>
        <taxon>Frankliniella</taxon>
    </lineage>
</organism>
<feature type="chain" id="PRO_5042123385" evidence="13">
    <location>
        <begin position="30"/>
        <end position="345"/>
    </location>
</feature>
<evidence type="ECO:0000256" key="13">
    <source>
        <dbReference type="SAM" id="SignalP"/>
    </source>
</evidence>
<keyword evidence="6 12" id="KW-0812">Transmembrane</keyword>
<evidence type="ECO:0000256" key="6">
    <source>
        <dbReference type="ARBA" id="ARBA00022692"/>
    </source>
</evidence>
<gene>
    <name evidence="16" type="ORF">KUF71_020250</name>
</gene>
<dbReference type="PANTHER" id="PTHR13351:SF1">
    <property type="entry name" value="RENIN RECEPTOR"/>
    <property type="match status" value="1"/>
</dbReference>
<reference evidence="16" key="1">
    <citation type="submission" date="2021-07" db="EMBL/GenBank/DDBJ databases">
        <authorList>
            <person name="Catto M.A."/>
            <person name="Jacobson A."/>
            <person name="Kennedy G."/>
            <person name="Labadie P."/>
            <person name="Hunt B.G."/>
            <person name="Srinivasan R."/>
        </authorList>
    </citation>
    <scope>NUCLEOTIDE SEQUENCE</scope>
    <source>
        <strain evidence="16">PL_HMW_Pooled</strain>
        <tissue evidence="16">Head</tissue>
    </source>
</reference>
<proteinExistence type="predicted"/>
<accession>A0AAE1GW58</accession>
<dbReference type="AlphaFoldDB" id="A0AAE1GW58"/>
<evidence type="ECO:0000256" key="9">
    <source>
        <dbReference type="ARBA" id="ARBA00022989"/>
    </source>
</evidence>
<evidence type="ECO:0000256" key="4">
    <source>
        <dbReference type="ARBA" id="ARBA00022475"/>
    </source>
</evidence>
<keyword evidence="7 13" id="KW-0732">Signal</keyword>
<evidence type="ECO:0000259" key="14">
    <source>
        <dbReference type="Pfam" id="PF07850"/>
    </source>
</evidence>
<feature type="domain" description="Renin receptor N-terminal" evidence="15">
    <location>
        <begin position="30"/>
        <end position="266"/>
    </location>
</feature>
<dbReference type="GO" id="GO:0005789">
    <property type="term" value="C:endoplasmic reticulum membrane"/>
    <property type="evidence" value="ECO:0007669"/>
    <property type="project" value="UniProtKB-SubCell"/>
</dbReference>
<dbReference type="Proteomes" id="UP001219518">
    <property type="component" value="Unassembled WGS sequence"/>
</dbReference>
<dbReference type="Pfam" id="PF25294">
    <property type="entry name" value="RENR_N"/>
    <property type="match status" value="1"/>
</dbReference>
<sequence length="345" mass="38195">MTVPVPDSKGRNMLISTFIATLCIAAVAAEGELQVLHSTDSLHFHGHERLSQDTLKEVFSASLGFTIEKGSDWKGLRILDPFQYSEAVAVLVVDGVKSLDSKIPHTHRYPLTTTEHEEDTWQALRSRIYARFPHKVHNNSVYRVDLQDIVTGGQSPLLDGVRIAQDAQECKYLDADIEEDAQLLKEVQVLRALAHKIETLGIAHDGLPDLYWIVLRGLHAVSDRHGATSPATIEAKQLVSEAANALSQAFTNVYDGRVVFATVATDSSHTRRARSLLQDSSSSTPVNDEPSAYSDDYPVIFNIILWFSVVLIFALIAISVAIADMDPGRDSIIYRMTSTRMKKDN</sequence>
<feature type="transmembrane region" description="Helical" evidence="12">
    <location>
        <begin position="299"/>
        <end position="323"/>
    </location>
</feature>
<dbReference type="GO" id="GO:0098588">
    <property type="term" value="C:bounding membrane of organelle"/>
    <property type="evidence" value="ECO:0007669"/>
    <property type="project" value="UniProtKB-ARBA"/>
</dbReference>
<protein>
    <submittedName>
        <fullName evidence="16">ATPase H(+)-transporting accessory protein 2</fullName>
    </submittedName>
</protein>
<dbReference type="GO" id="GO:0009897">
    <property type="term" value="C:external side of plasma membrane"/>
    <property type="evidence" value="ECO:0007669"/>
    <property type="project" value="TreeGrafter"/>
</dbReference>
<dbReference type="InterPro" id="IPR056780">
    <property type="entry name" value="Renin_r_C"/>
</dbReference>
<dbReference type="Pfam" id="PF07850">
    <property type="entry name" value="Renin_r"/>
    <property type="match status" value="1"/>
</dbReference>
<dbReference type="EMBL" id="JAHWGI010000166">
    <property type="protein sequence ID" value="KAK3910436.1"/>
    <property type="molecule type" value="Genomic_DNA"/>
</dbReference>
<evidence type="ECO:0000256" key="7">
    <source>
        <dbReference type="ARBA" id="ARBA00022729"/>
    </source>
</evidence>
<evidence type="ECO:0000256" key="10">
    <source>
        <dbReference type="ARBA" id="ARBA00023136"/>
    </source>
</evidence>
<dbReference type="InterPro" id="IPR057318">
    <property type="entry name" value="RENR_N"/>
</dbReference>
<dbReference type="GO" id="GO:0038023">
    <property type="term" value="F:signaling receptor activity"/>
    <property type="evidence" value="ECO:0007669"/>
    <property type="project" value="InterPro"/>
</dbReference>
<keyword evidence="4" id="KW-1003">Cell membrane</keyword>
<keyword evidence="9 12" id="KW-1133">Transmembrane helix</keyword>
<evidence type="ECO:0000256" key="8">
    <source>
        <dbReference type="ARBA" id="ARBA00022824"/>
    </source>
</evidence>
<evidence type="ECO:0000256" key="12">
    <source>
        <dbReference type="SAM" id="Phobius"/>
    </source>
</evidence>
<evidence type="ECO:0000256" key="3">
    <source>
        <dbReference type="ARBA" id="ARBA00004373"/>
    </source>
</evidence>
<keyword evidence="17" id="KW-1185">Reference proteome</keyword>